<protein>
    <submittedName>
        <fullName evidence="1">Putative ovule protein</fullName>
    </submittedName>
</protein>
<evidence type="ECO:0000313" key="1">
    <source>
        <dbReference type="EMBL" id="JAP11380.1"/>
    </source>
</evidence>
<organism evidence="1">
    <name type="scientific">Solanum chacoense</name>
    <name type="common">Chaco potato</name>
    <dbReference type="NCBI Taxonomy" id="4108"/>
    <lineage>
        <taxon>Eukaryota</taxon>
        <taxon>Viridiplantae</taxon>
        <taxon>Streptophyta</taxon>
        <taxon>Embryophyta</taxon>
        <taxon>Tracheophyta</taxon>
        <taxon>Spermatophyta</taxon>
        <taxon>Magnoliopsida</taxon>
        <taxon>eudicotyledons</taxon>
        <taxon>Gunneridae</taxon>
        <taxon>Pentapetalae</taxon>
        <taxon>asterids</taxon>
        <taxon>lamiids</taxon>
        <taxon>Solanales</taxon>
        <taxon>Solanaceae</taxon>
        <taxon>Solanoideae</taxon>
        <taxon>Solaneae</taxon>
        <taxon>Solanum</taxon>
    </lineage>
</organism>
<dbReference type="AlphaFoldDB" id="A0A0V0GT11"/>
<proteinExistence type="predicted"/>
<accession>A0A0V0GT11</accession>
<dbReference type="EMBL" id="GEDG01031428">
    <property type="protein sequence ID" value="JAP11380.1"/>
    <property type="molecule type" value="Transcribed_RNA"/>
</dbReference>
<name>A0A0V0GT11_SOLCH</name>
<reference evidence="1" key="1">
    <citation type="submission" date="2015-12" db="EMBL/GenBank/DDBJ databases">
        <title>Gene expression during late stages of embryo sac development: a critical building block for successful pollen-pistil interactions.</title>
        <authorList>
            <person name="Liu Y."/>
            <person name="Joly V."/>
            <person name="Sabar M."/>
            <person name="Matton D.P."/>
        </authorList>
    </citation>
    <scope>NUCLEOTIDE SEQUENCE</scope>
</reference>
<sequence>MKIQHNSRSQSQFAASLLRQTLPALCFSLPSTKALFCHVSLSKEGNNRTATSCGNELEPLMQHIVYYTTVAGPG</sequence>